<dbReference type="OrthoDB" id="2360475at2"/>
<comment type="similarity">
    <text evidence="2">Belongs to the CpsC/CapA family.</text>
</comment>
<dbReference type="AlphaFoldDB" id="A0A554A4H5"/>
<dbReference type="InterPro" id="IPR003856">
    <property type="entry name" value="LPS_length_determ_N"/>
</dbReference>
<comment type="subcellular location">
    <subcellularLocation>
        <location evidence="1">Cell membrane</location>
        <topology evidence="1">Multi-pass membrane protein</topology>
    </subcellularLocation>
</comment>
<evidence type="ECO:0000256" key="6">
    <source>
        <dbReference type="ARBA" id="ARBA00023136"/>
    </source>
</evidence>
<evidence type="ECO:0000256" key="1">
    <source>
        <dbReference type="ARBA" id="ARBA00004651"/>
    </source>
</evidence>
<evidence type="ECO:0000256" key="5">
    <source>
        <dbReference type="ARBA" id="ARBA00022989"/>
    </source>
</evidence>
<dbReference type="EMBL" id="VLXZ01000001">
    <property type="protein sequence ID" value="TSB48576.1"/>
    <property type="molecule type" value="Genomic_DNA"/>
</dbReference>
<dbReference type="GO" id="GO:0004713">
    <property type="term" value="F:protein tyrosine kinase activity"/>
    <property type="evidence" value="ECO:0007669"/>
    <property type="project" value="TreeGrafter"/>
</dbReference>
<dbReference type="PANTHER" id="PTHR32309">
    <property type="entry name" value="TYROSINE-PROTEIN KINASE"/>
    <property type="match status" value="1"/>
</dbReference>
<feature type="transmembrane region" description="Helical" evidence="7">
    <location>
        <begin position="175"/>
        <end position="199"/>
    </location>
</feature>
<keyword evidence="4 7" id="KW-0812">Transmembrane</keyword>
<keyword evidence="3" id="KW-1003">Cell membrane</keyword>
<evidence type="ECO:0000259" key="8">
    <source>
        <dbReference type="Pfam" id="PF02706"/>
    </source>
</evidence>
<dbReference type="RefSeq" id="WP_143846920.1">
    <property type="nucleotide sequence ID" value="NZ_VLXZ01000001.1"/>
</dbReference>
<dbReference type="GO" id="GO:0005886">
    <property type="term" value="C:plasma membrane"/>
    <property type="evidence" value="ECO:0007669"/>
    <property type="project" value="UniProtKB-SubCell"/>
</dbReference>
<keyword evidence="6 7" id="KW-0472">Membrane</keyword>
<evidence type="ECO:0000256" key="2">
    <source>
        <dbReference type="ARBA" id="ARBA00006683"/>
    </source>
</evidence>
<dbReference type="Pfam" id="PF02706">
    <property type="entry name" value="Wzz"/>
    <property type="match status" value="1"/>
</dbReference>
<evidence type="ECO:0000256" key="4">
    <source>
        <dbReference type="ARBA" id="ARBA00022692"/>
    </source>
</evidence>
<name>A0A554A4H5_9BACI</name>
<dbReference type="InterPro" id="IPR050445">
    <property type="entry name" value="Bact_polysacc_biosynth/exp"/>
</dbReference>
<sequence length="233" mass="25528">MEETISLKDIFQTLKRHFKLLILIPIVAMAIAALVSFFLLTPMYQTSTQLLINQTNQNPDQMYSQNDIRTNIELINTYNTIIKSPRILEPVIAESGVDLTVSNLQDIISVESADQSQVLDITVQDRSPEEAVLIANTVAQVFENEIPSIMNVDNVNILSVASVGENPSPVSPNPILNMLIAAVVGLMIAVGLAFLLEYLDTTIKTEKDIEDALGMPVLGAVSNMDSLTNESNK</sequence>
<proteinExistence type="inferred from homology"/>
<reference evidence="9 10" key="1">
    <citation type="submission" date="2019-07" db="EMBL/GenBank/DDBJ databases">
        <authorList>
            <person name="Park Y.J."/>
            <person name="Jeong S.E."/>
            <person name="Jung H.S."/>
        </authorList>
    </citation>
    <scope>NUCLEOTIDE SEQUENCE [LARGE SCALE GENOMIC DNA]</scope>
    <source>
        <strain evidence="10">P16(2019)</strain>
    </source>
</reference>
<feature type="transmembrane region" description="Helical" evidence="7">
    <location>
        <begin position="20"/>
        <end position="40"/>
    </location>
</feature>
<evidence type="ECO:0000256" key="3">
    <source>
        <dbReference type="ARBA" id="ARBA00022475"/>
    </source>
</evidence>
<accession>A0A554A4H5</accession>
<keyword evidence="5 7" id="KW-1133">Transmembrane helix</keyword>
<evidence type="ECO:0000313" key="10">
    <source>
        <dbReference type="Proteomes" id="UP000318521"/>
    </source>
</evidence>
<comment type="caution">
    <text evidence="9">The sequence shown here is derived from an EMBL/GenBank/DDBJ whole genome shotgun (WGS) entry which is preliminary data.</text>
</comment>
<keyword evidence="10" id="KW-1185">Reference proteome</keyword>
<feature type="domain" description="Polysaccharide chain length determinant N-terminal" evidence="8">
    <location>
        <begin position="3"/>
        <end position="94"/>
    </location>
</feature>
<dbReference type="Proteomes" id="UP000318521">
    <property type="component" value="Unassembled WGS sequence"/>
</dbReference>
<gene>
    <name evidence="9" type="ORF">FN960_03210</name>
</gene>
<evidence type="ECO:0000256" key="7">
    <source>
        <dbReference type="SAM" id="Phobius"/>
    </source>
</evidence>
<protein>
    <submittedName>
        <fullName evidence="9">Capsular biosynthesis protein</fullName>
    </submittedName>
</protein>
<dbReference type="PANTHER" id="PTHR32309:SF13">
    <property type="entry name" value="FERRIC ENTEROBACTIN TRANSPORT PROTEIN FEPE"/>
    <property type="match status" value="1"/>
</dbReference>
<organism evidence="9 10">
    <name type="scientific">Alkalicoccobacillus porphyridii</name>
    <dbReference type="NCBI Taxonomy" id="2597270"/>
    <lineage>
        <taxon>Bacteria</taxon>
        <taxon>Bacillati</taxon>
        <taxon>Bacillota</taxon>
        <taxon>Bacilli</taxon>
        <taxon>Bacillales</taxon>
        <taxon>Bacillaceae</taxon>
        <taxon>Alkalicoccobacillus</taxon>
    </lineage>
</organism>
<evidence type="ECO:0000313" key="9">
    <source>
        <dbReference type="EMBL" id="TSB48576.1"/>
    </source>
</evidence>